<dbReference type="GO" id="GO:0031460">
    <property type="term" value="P:glycine betaine transport"/>
    <property type="evidence" value="ECO:0007669"/>
    <property type="project" value="TreeGrafter"/>
</dbReference>
<feature type="transmembrane region" description="Helical" evidence="6">
    <location>
        <begin position="88"/>
        <end position="111"/>
    </location>
</feature>
<dbReference type="Pfam" id="PF00528">
    <property type="entry name" value="BPD_transp_1"/>
    <property type="match status" value="1"/>
</dbReference>
<reference evidence="9 11" key="1">
    <citation type="submission" date="2014-03" db="EMBL/GenBank/DDBJ databases">
        <title>Complete genome sequence of the Radio-Resistant Rubrobacter radiotolerans RSPS-4.</title>
        <authorList>
            <person name="Egas C.C."/>
            <person name="Barroso C.C."/>
            <person name="Froufe H.J.C."/>
            <person name="Pacheco J.J."/>
            <person name="Albuquerque L.L."/>
            <person name="da Costa M.M.S."/>
        </authorList>
    </citation>
    <scope>NUCLEOTIDE SEQUENCE [LARGE SCALE GENOMIC DNA]</scope>
    <source>
        <strain evidence="9 11">RSPS-4</strain>
    </source>
</reference>
<sequence length="279" mass="29129">MRSPEKIAPAVEGPGKTPLSQTPAGPGEEVPTGARSARLMKLARYLVMPVVLALVCLGLYLYVGSLTLDSIEQRSLNANVIVDRTVQHLRITAVATVVVVVLAIGAGILLTRPAMRKVAPYIIAVASTGQAMPSIGVIVLIAVLFNQVGFRVAVIALVISAFLPILRNTMVGINQVDRSVIEAGRGMGMTRRAVLWKIELPLAVPIMLAGIRTALIIVVGTAALATFINAGGLGDIINTGIKTARDPILITGAVLTAVLALAVDYVAGIAEDVLRPKGL</sequence>
<proteinExistence type="inferred from homology"/>
<keyword evidence="2 6" id="KW-0813">Transport</keyword>
<gene>
    <name evidence="9" type="ORF">RradSPS_2077</name>
    <name evidence="10" type="ORF">SIL72_12100</name>
</gene>
<dbReference type="PROSITE" id="PS50928">
    <property type="entry name" value="ABC_TM1"/>
    <property type="match status" value="1"/>
</dbReference>
<dbReference type="Gene3D" id="1.10.3720.10">
    <property type="entry name" value="MetI-like"/>
    <property type="match status" value="1"/>
</dbReference>
<dbReference type="KEGG" id="rrd:RradSPS_2077"/>
<evidence type="ECO:0000313" key="10">
    <source>
        <dbReference type="EMBL" id="MDX5894764.1"/>
    </source>
</evidence>
<dbReference type="HOGENOM" id="CLU_046113_7_0_11"/>
<keyword evidence="11" id="KW-1185">Reference proteome</keyword>
<dbReference type="InterPro" id="IPR051204">
    <property type="entry name" value="ABC_transp_perm/SBD"/>
</dbReference>
<keyword evidence="5 6" id="KW-0472">Membrane</keyword>
<dbReference type="SUPFAM" id="SSF161098">
    <property type="entry name" value="MetI-like"/>
    <property type="match status" value="1"/>
</dbReference>
<comment type="similarity">
    <text evidence="6">Belongs to the binding-protein-dependent transport system permease family.</text>
</comment>
<dbReference type="RefSeq" id="WP_198024476.1">
    <property type="nucleotide sequence ID" value="NZ_CP007514.1"/>
</dbReference>
<evidence type="ECO:0000256" key="6">
    <source>
        <dbReference type="RuleBase" id="RU363032"/>
    </source>
</evidence>
<feature type="region of interest" description="Disordered" evidence="7">
    <location>
        <begin position="1"/>
        <end position="31"/>
    </location>
</feature>
<evidence type="ECO:0000256" key="2">
    <source>
        <dbReference type="ARBA" id="ARBA00022448"/>
    </source>
</evidence>
<feature type="transmembrane region" description="Helical" evidence="6">
    <location>
        <begin position="248"/>
        <end position="267"/>
    </location>
</feature>
<dbReference type="GO" id="GO:0005886">
    <property type="term" value="C:plasma membrane"/>
    <property type="evidence" value="ECO:0007669"/>
    <property type="project" value="UniProtKB-SubCell"/>
</dbReference>
<keyword evidence="3 6" id="KW-0812">Transmembrane</keyword>
<dbReference type="Proteomes" id="UP001281130">
    <property type="component" value="Unassembled WGS sequence"/>
</dbReference>
<evidence type="ECO:0000256" key="7">
    <source>
        <dbReference type="SAM" id="MobiDB-lite"/>
    </source>
</evidence>
<name>A0A023X5T0_RUBRA</name>
<dbReference type="AlphaFoldDB" id="A0A023X5T0"/>
<dbReference type="PATRIC" id="fig|42256.3.peg.2115"/>
<evidence type="ECO:0000256" key="5">
    <source>
        <dbReference type="ARBA" id="ARBA00023136"/>
    </source>
</evidence>
<dbReference type="eggNOG" id="COG1174">
    <property type="taxonomic scope" value="Bacteria"/>
</dbReference>
<feature type="domain" description="ABC transmembrane type-1" evidence="8">
    <location>
        <begin position="85"/>
        <end position="267"/>
    </location>
</feature>
<evidence type="ECO:0000313" key="11">
    <source>
        <dbReference type="Proteomes" id="UP000025229"/>
    </source>
</evidence>
<dbReference type="STRING" id="42256.RradSPS_2077"/>
<feature type="transmembrane region" description="Helical" evidence="6">
    <location>
        <begin position="45"/>
        <end position="68"/>
    </location>
</feature>
<evidence type="ECO:0000313" key="9">
    <source>
        <dbReference type="EMBL" id="AHY47360.1"/>
    </source>
</evidence>
<dbReference type="PANTHER" id="PTHR30177:SF4">
    <property type="entry name" value="OSMOPROTECTANT IMPORT PERMEASE PROTEIN OSMW"/>
    <property type="match status" value="1"/>
</dbReference>
<protein>
    <submittedName>
        <fullName evidence="10">ABC transporter permease</fullName>
    </submittedName>
    <submittedName>
        <fullName evidence="9">ABC-type proline/glycine betaine transport systems permease component</fullName>
    </submittedName>
</protein>
<dbReference type="EMBL" id="CP007514">
    <property type="protein sequence ID" value="AHY47360.1"/>
    <property type="molecule type" value="Genomic_DNA"/>
</dbReference>
<evidence type="ECO:0000256" key="1">
    <source>
        <dbReference type="ARBA" id="ARBA00004141"/>
    </source>
</evidence>
<organism evidence="9 11">
    <name type="scientific">Rubrobacter radiotolerans</name>
    <name type="common">Arthrobacter radiotolerans</name>
    <dbReference type="NCBI Taxonomy" id="42256"/>
    <lineage>
        <taxon>Bacteria</taxon>
        <taxon>Bacillati</taxon>
        <taxon>Actinomycetota</taxon>
        <taxon>Rubrobacteria</taxon>
        <taxon>Rubrobacterales</taxon>
        <taxon>Rubrobacteraceae</taxon>
        <taxon>Rubrobacter</taxon>
    </lineage>
</organism>
<dbReference type="InterPro" id="IPR000515">
    <property type="entry name" value="MetI-like"/>
</dbReference>
<dbReference type="Proteomes" id="UP000025229">
    <property type="component" value="Chromosome"/>
</dbReference>
<dbReference type="EMBL" id="JAWXXX010000001">
    <property type="protein sequence ID" value="MDX5894764.1"/>
    <property type="molecule type" value="Genomic_DNA"/>
</dbReference>
<dbReference type="PANTHER" id="PTHR30177">
    <property type="entry name" value="GLYCINE BETAINE/L-PROLINE TRANSPORT SYSTEM PERMEASE PROTEIN PROW"/>
    <property type="match status" value="1"/>
</dbReference>
<dbReference type="InterPro" id="IPR035906">
    <property type="entry name" value="MetI-like_sf"/>
</dbReference>
<accession>A0A023X5T0</accession>
<keyword evidence="4 6" id="KW-1133">Transmembrane helix</keyword>
<dbReference type="CDD" id="cd06261">
    <property type="entry name" value="TM_PBP2"/>
    <property type="match status" value="1"/>
</dbReference>
<dbReference type="GO" id="GO:0055085">
    <property type="term" value="P:transmembrane transport"/>
    <property type="evidence" value="ECO:0007669"/>
    <property type="project" value="InterPro"/>
</dbReference>
<feature type="transmembrane region" description="Helical" evidence="6">
    <location>
        <begin position="200"/>
        <end position="228"/>
    </location>
</feature>
<comment type="subcellular location">
    <subcellularLocation>
        <location evidence="6">Cell membrane</location>
        <topology evidence="6">Multi-pass membrane protein</topology>
    </subcellularLocation>
    <subcellularLocation>
        <location evidence="1">Membrane</location>
        <topology evidence="1">Multi-pass membrane protein</topology>
    </subcellularLocation>
</comment>
<evidence type="ECO:0000256" key="3">
    <source>
        <dbReference type="ARBA" id="ARBA00022692"/>
    </source>
</evidence>
<feature type="transmembrane region" description="Helical" evidence="6">
    <location>
        <begin position="148"/>
        <end position="166"/>
    </location>
</feature>
<evidence type="ECO:0000259" key="8">
    <source>
        <dbReference type="PROSITE" id="PS50928"/>
    </source>
</evidence>
<reference evidence="10" key="2">
    <citation type="submission" date="2023-11" db="EMBL/GenBank/DDBJ databases">
        <title>MicrobeMod: A computational toolkit for identifying prokaryotic methylation and restriction-modification with nanopore sequencing.</title>
        <authorList>
            <person name="Crits-Christoph A."/>
            <person name="Kang S.C."/>
            <person name="Lee H."/>
            <person name="Ostrov N."/>
        </authorList>
    </citation>
    <scope>NUCLEOTIDE SEQUENCE</scope>
    <source>
        <strain evidence="10">ATCC 51242</strain>
    </source>
</reference>
<feature type="transmembrane region" description="Helical" evidence="6">
    <location>
        <begin position="118"/>
        <end position="142"/>
    </location>
</feature>
<evidence type="ECO:0000256" key="4">
    <source>
        <dbReference type="ARBA" id="ARBA00022989"/>
    </source>
</evidence>